<dbReference type="SUPFAM" id="SSF52200">
    <property type="entry name" value="Toll/Interleukin receptor TIR domain"/>
    <property type="match status" value="1"/>
</dbReference>
<sequence length="582" mass="61727">MEGIFISYRREESAGHAGRIYDRLRERFGKDRVFMDVSAIEPGVDFVEAIDRAVGSCAVLLVIIGRRWLDCTDAAGRRRLDDPKDFIRLEVGTALRRNIRVIPVLVQDAAMPGEGDLPDDLKLLARRNAFEINDSHWDSNMAQLEETLGRVLGEAAGLPPPGGTGTGPAPAGRKNRLVWLISSITAIVVALAGLFTGVESLRNSVVRLFGGGSPAVTATNGTATPTDGQGPATVPMPRVIGMEEQEAVGIIRSKGLNPKVARQILSEAPPGTVIRQEPPAETNVTAGAMVHLIVAVPPEGPQEPPPGGEPQPPPQLVTVPKLAGTPLGQAEATLAKAGLQVGAVEKRESNSAEPGTVIGQTPKAGAKLARGKKVSLVVAAKPPEPELVTVPNVVQQPLERAARMLAEAGLRVGAETPRPTDRARPGTVMDQKLKGGTTARRGTAVDLLVAVQPAGGVTSGGANVIASGNRKIPQTYLFDLDSGELVRNGDADIWFEAVTETERYLTPKNGAAIGFTREKPSFEACSTVRMAEKRIPIQRIPGNAYACVRTSRGNLAAFKLLEPVGPSPGVMQIHFSTWRRAR</sequence>
<feature type="transmembrane region" description="Helical" evidence="2">
    <location>
        <begin position="177"/>
        <end position="198"/>
    </location>
</feature>
<dbReference type="SMART" id="SM00740">
    <property type="entry name" value="PASTA"/>
    <property type="match status" value="3"/>
</dbReference>
<name>A0A831UE88_GEOME</name>
<keyword evidence="2" id="KW-0472">Membrane</keyword>
<evidence type="ECO:0000259" key="3">
    <source>
        <dbReference type="PROSITE" id="PS50104"/>
    </source>
</evidence>
<accession>A0A831UE88</accession>
<dbReference type="Gene3D" id="3.40.50.10140">
    <property type="entry name" value="Toll/interleukin-1 receptor homology (TIR) domain"/>
    <property type="match status" value="1"/>
</dbReference>
<feature type="compositionally biased region" description="Pro residues" evidence="1">
    <location>
        <begin position="298"/>
        <end position="315"/>
    </location>
</feature>
<feature type="region of interest" description="Disordered" evidence="1">
    <location>
        <begin position="345"/>
        <end position="366"/>
    </location>
</feature>
<evidence type="ECO:0000256" key="1">
    <source>
        <dbReference type="SAM" id="MobiDB-lite"/>
    </source>
</evidence>
<gene>
    <name evidence="5" type="ORF">ENQ87_11990</name>
</gene>
<proteinExistence type="predicted"/>
<dbReference type="AlphaFoldDB" id="A0A831UE88"/>
<keyword evidence="2" id="KW-1133">Transmembrane helix</keyword>
<feature type="domain" description="PASTA" evidence="4">
    <location>
        <begin position="311"/>
        <end position="380"/>
    </location>
</feature>
<keyword evidence="2" id="KW-0812">Transmembrane</keyword>
<comment type="caution">
    <text evidence="5">The sequence shown here is derived from an EMBL/GenBank/DDBJ whole genome shotgun (WGS) entry which is preliminary data.</text>
</comment>
<feature type="domain" description="TIR" evidence="3">
    <location>
        <begin position="1"/>
        <end position="155"/>
    </location>
</feature>
<dbReference type="CDD" id="cd06577">
    <property type="entry name" value="PASTA_pknB"/>
    <property type="match status" value="3"/>
</dbReference>
<dbReference type="PROSITE" id="PS50104">
    <property type="entry name" value="TIR"/>
    <property type="match status" value="1"/>
</dbReference>
<evidence type="ECO:0000313" key="5">
    <source>
        <dbReference type="EMBL" id="HEN43065.1"/>
    </source>
</evidence>
<dbReference type="GO" id="GO:0007165">
    <property type="term" value="P:signal transduction"/>
    <property type="evidence" value="ECO:0007669"/>
    <property type="project" value="InterPro"/>
</dbReference>
<feature type="domain" description="PASTA" evidence="4">
    <location>
        <begin position="230"/>
        <end position="296"/>
    </location>
</feature>
<feature type="domain" description="PASTA" evidence="4">
    <location>
        <begin position="384"/>
        <end position="451"/>
    </location>
</feature>
<dbReference type="EMBL" id="DSOV01000053">
    <property type="protein sequence ID" value="HEN43065.1"/>
    <property type="molecule type" value="Genomic_DNA"/>
</dbReference>
<dbReference type="Pfam" id="PF03793">
    <property type="entry name" value="PASTA"/>
    <property type="match status" value="3"/>
</dbReference>
<protein>
    <submittedName>
        <fullName evidence="5">PASTA domain-containing protein</fullName>
    </submittedName>
</protein>
<evidence type="ECO:0000259" key="4">
    <source>
        <dbReference type="PROSITE" id="PS51178"/>
    </source>
</evidence>
<dbReference type="InterPro" id="IPR000157">
    <property type="entry name" value="TIR_dom"/>
</dbReference>
<organism evidence="5">
    <name type="scientific">Geobacter metallireducens</name>
    <dbReference type="NCBI Taxonomy" id="28232"/>
    <lineage>
        <taxon>Bacteria</taxon>
        <taxon>Pseudomonadati</taxon>
        <taxon>Thermodesulfobacteriota</taxon>
        <taxon>Desulfuromonadia</taxon>
        <taxon>Geobacterales</taxon>
        <taxon>Geobacteraceae</taxon>
        <taxon>Geobacter</taxon>
    </lineage>
</organism>
<dbReference type="Gene3D" id="3.30.10.20">
    <property type="match status" value="3"/>
</dbReference>
<feature type="region of interest" description="Disordered" evidence="1">
    <location>
        <begin position="296"/>
        <end position="316"/>
    </location>
</feature>
<dbReference type="Pfam" id="PF13676">
    <property type="entry name" value="TIR_2"/>
    <property type="match status" value="1"/>
</dbReference>
<dbReference type="InterPro" id="IPR005543">
    <property type="entry name" value="PASTA_dom"/>
</dbReference>
<dbReference type="InterPro" id="IPR035897">
    <property type="entry name" value="Toll_tir_struct_dom_sf"/>
</dbReference>
<dbReference type="PROSITE" id="PS51178">
    <property type="entry name" value="PASTA"/>
    <property type="match status" value="3"/>
</dbReference>
<reference evidence="5" key="1">
    <citation type="journal article" date="2020" name="mSystems">
        <title>Genome- and Community-Level Interaction Insights into Carbon Utilization and Element Cycling Functions of Hydrothermarchaeota in Hydrothermal Sediment.</title>
        <authorList>
            <person name="Zhou Z."/>
            <person name="Liu Y."/>
            <person name="Xu W."/>
            <person name="Pan J."/>
            <person name="Luo Z.H."/>
            <person name="Li M."/>
        </authorList>
    </citation>
    <scope>NUCLEOTIDE SEQUENCE [LARGE SCALE GENOMIC DNA]</scope>
    <source>
        <strain evidence="5">SpSt-349</strain>
    </source>
</reference>
<evidence type="ECO:0000256" key="2">
    <source>
        <dbReference type="SAM" id="Phobius"/>
    </source>
</evidence>